<dbReference type="Pfam" id="PF21522">
    <property type="entry name" value="MreB-like_C"/>
    <property type="match status" value="1"/>
</dbReference>
<evidence type="ECO:0008006" key="5">
    <source>
        <dbReference type="Google" id="ProtNLM"/>
    </source>
</evidence>
<gene>
    <name evidence="3" type="ORF">ACFOEN_11785</name>
</gene>
<dbReference type="Pfam" id="PF17989">
    <property type="entry name" value="ALP_N"/>
    <property type="match status" value="1"/>
</dbReference>
<dbReference type="EMBL" id="JBHRTI010000004">
    <property type="protein sequence ID" value="MFC3148323.1"/>
    <property type="molecule type" value="Genomic_DNA"/>
</dbReference>
<dbReference type="InterPro" id="IPR049067">
    <property type="entry name" value="MreB-like_C"/>
</dbReference>
<dbReference type="InterPro" id="IPR040607">
    <property type="entry name" value="ALP_N"/>
</dbReference>
<sequence length="347" mass="36913">MQNAVVIQAAAVDVGYGCTKWMLPAADGKTIQRGIFRSMAIPVAGSQGGDTADKGEGTTVQVNTSRFYVGPDVVKQADAMAVRNSGSGFVLSEAYRALFLGALYQMLATRKQLGRDAVIKQLNVGLPLTTFVDHCDELEAFTAGTHRIPNPKGEGEVAVRIESATAMLQPVGVMLAAGDMDTRQVLIIDVGTGTTDVLTSAEGVPNFNRSSSYEIGLNNFLRAAVEPIERRWVDSAHVMSKVDEALRSGAKTVELGGKQIEVADLYLSAKTALDRCVDKMVQIAGSLVDLDRVVLAGGGAELFQRVLVQRYPDCSAIVMKGKDSVYDAVTGFYMAAVDAQGLNQEAA</sequence>
<evidence type="ECO:0000313" key="4">
    <source>
        <dbReference type="Proteomes" id="UP001595556"/>
    </source>
</evidence>
<evidence type="ECO:0000259" key="2">
    <source>
        <dbReference type="Pfam" id="PF21522"/>
    </source>
</evidence>
<proteinExistence type="predicted"/>
<name>A0ABV7H327_9BURK</name>
<protein>
    <recommendedName>
        <fullName evidence="5">Plasmid segregation actin-type ATPase ParM</fullName>
    </recommendedName>
</protein>
<organism evidence="3 4">
    <name type="scientific">Piscinibacterium candidicorallinum</name>
    <dbReference type="NCBI Taxonomy" id="1793872"/>
    <lineage>
        <taxon>Bacteria</taxon>
        <taxon>Pseudomonadati</taxon>
        <taxon>Pseudomonadota</taxon>
        <taxon>Betaproteobacteria</taxon>
        <taxon>Burkholderiales</taxon>
        <taxon>Piscinibacterium</taxon>
    </lineage>
</organism>
<feature type="domain" description="Actin homologue MreB-like C-terminal" evidence="2">
    <location>
        <begin position="187"/>
        <end position="307"/>
    </location>
</feature>
<comment type="caution">
    <text evidence="3">The sequence shown here is derived from an EMBL/GenBank/DDBJ whole genome shotgun (WGS) entry which is preliminary data.</text>
</comment>
<reference evidence="4" key="1">
    <citation type="journal article" date="2019" name="Int. J. Syst. Evol. Microbiol.">
        <title>The Global Catalogue of Microorganisms (GCM) 10K type strain sequencing project: providing services to taxonomists for standard genome sequencing and annotation.</title>
        <authorList>
            <consortium name="The Broad Institute Genomics Platform"/>
            <consortium name="The Broad Institute Genome Sequencing Center for Infectious Disease"/>
            <person name="Wu L."/>
            <person name="Ma J."/>
        </authorList>
    </citation>
    <scope>NUCLEOTIDE SEQUENCE [LARGE SCALE GENOMIC DNA]</scope>
    <source>
        <strain evidence="4">KCTC 52168</strain>
    </source>
</reference>
<dbReference type="SUPFAM" id="SSF53067">
    <property type="entry name" value="Actin-like ATPase domain"/>
    <property type="match status" value="2"/>
</dbReference>
<keyword evidence="4" id="KW-1185">Reference proteome</keyword>
<dbReference type="Proteomes" id="UP001595556">
    <property type="component" value="Unassembled WGS sequence"/>
</dbReference>
<dbReference type="Gene3D" id="3.30.420.40">
    <property type="match status" value="2"/>
</dbReference>
<evidence type="ECO:0000259" key="1">
    <source>
        <dbReference type="Pfam" id="PF17989"/>
    </source>
</evidence>
<dbReference type="InterPro" id="IPR043129">
    <property type="entry name" value="ATPase_NBD"/>
</dbReference>
<accession>A0ABV7H327</accession>
<dbReference type="RefSeq" id="WP_377304141.1">
    <property type="nucleotide sequence ID" value="NZ_CP180191.1"/>
</dbReference>
<feature type="domain" description="Actin-like protein N-terminal" evidence="1">
    <location>
        <begin position="11"/>
        <end position="172"/>
    </location>
</feature>
<evidence type="ECO:0000313" key="3">
    <source>
        <dbReference type="EMBL" id="MFC3148323.1"/>
    </source>
</evidence>